<accession>A0A3E3IP02</accession>
<organism evidence="1 2">
    <name type="scientific">Anaerotruncus colihominis</name>
    <dbReference type="NCBI Taxonomy" id="169435"/>
    <lineage>
        <taxon>Bacteria</taxon>
        <taxon>Bacillati</taxon>
        <taxon>Bacillota</taxon>
        <taxon>Clostridia</taxon>
        <taxon>Eubacteriales</taxon>
        <taxon>Oscillospiraceae</taxon>
        <taxon>Anaerotruncus</taxon>
    </lineage>
</organism>
<dbReference type="GO" id="GO:0008781">
    <property type="term" value="F:N-acylneuraminate cytidylyltransferase activity"/>
    <property type="evidence" value="ECO:0007669"/>
    <property type="project" value="TreeGrafter"/>
</dbReference>
<dbReference type="PANTHER" id="PTHR21485">
    <property type="entry name" value="HAD SUPERFAMILY MEMBERS CMAS AND KDSC"/>
    <property type="match status" value="1"/>
</dbReference>
<dbReference type="Gene3D" id="3.90.550.10">
    <property type="entry name" value="Spore Coat Polysaccharide Biosynthesis Protein SpsA, Chain A"/>
    <property type="match status" value="1"/>
</dbReference>
<keyword evidence="1" id="KW-0548">Nucleotidyltransferase</keyword>
<comment type="caution">
    <text evidence="1">The sequence shown here is derived from an EMBL/GenBank/DDBJ whole genome shotgun (WGS) entry which is preliminary data.</text>
</comment>
<dbReference type="AlphaFoldDB" id="A0A3E3IP02"/>
<dbReference type="InterPro" id="IPR029044">
    <property type="entry name" value="Nucleotide-diphossugar_trans"/>
</dbReference>
<dbReference type="SUPFAM" id="SSF53448">
    <property type="entry name" value="Nucleotide-diphospho-sugar transferases"/>
    <property type="match status" value="1"/>
</dbReference>
<evidence type="ECO:0000313" key="2">
    <source>
        <dbReference type="Proteomes" id="UP000260828"/>
    </source>
</evidence>
<dbReference type="CDD" id="cd02513">
    <property type="entry name" value="CMP-NeuAc_Synthase"/>
    <property type="match status" value="1"/>
</dbReference>
<evidence type="ECO:0000313" key="1">
    <source>
        <dbReference type="EMBL" id="RGE68776.1"/>
    </source>
</evidence>
<proteinExistence type="predicted"/>
<protein>
    <submittedName>
        <fullName evidence="1">Acylneuraminate cytidylyltransferase family protein</fullName>
    </submittedName>
</protein>
<dbReference type="InterPro" id="IPR050793">
    <property type="entry name" value="CMP-NeuNAc_synthase"/>
</dbReference>
<keyword evidence="1" id="KW-0808">Transferase</keyword>
<dbReference type="Proteomes" id="UP000260828">
    <property type="component" value="Unassembled WGS sequence"/>
</dbReference>
<dbReference type="InterPro" id="IPR003329">
    <property type="entry name" value="Cytidylyl_trans"/>
</dbReference>
<dbReference type="PANTHER" id="PTHR21485:SF6">
    <property type="entry name" value="N-ACYLNEURAMINATE CYTIDYLYLTRANSFERASE-RELATED"/>
    <property type="match status" value="1"/>
</dbReference>
<dbReference type="Pfam" id="PF02348">
    <property type="entry name" value="CTP_transf_3"/>
    <property type="match status" value="1"/>
</dbReference>
<reference evidence="1 2" key="1">
    <citation type="submission" date="2018-08" db="EMBL/GenBank/DDBJ databases">
        <title>A genome reference for cultivated species of the human gut microbiota.</title>
        <authorList>
            <person name="Zou Y."/>
            <person name="Xue W."/>
            <person name="Luo G."/>
        </authorList>
    </citation>
    <scope>NUCLEOTIDE SEQUENCE [LARGE SCALE GENOMIC DNA]</scope>
    <source>
        <strain evidence="1 2">TF05-12AC</strain>
    </source>
</reference>
<name>A0A3E3IP02_9FIRM</name>
<sequence length="233" mass="26118">MMVKYLVVVPARGGSKGIPGKNIYPLCGKPLLCYTLEALSQCKTPLTIAVSTDSARIRDVASMFPNVEIIDRPAELSGDTASTEAALLHALDYMEGQGVHFDRVITAQPTSPFRTDRTVDAFIQAFEAHSDRYDAQLTLSENRCDFWVKLPNGEFRRLYPDAPRRRQEREPLYAEDSCIYITKADILRKTHSVLGSRCAGFLIDSLEAIDINTPEDLLYAEAIFENKKNKKIV</sequence>
<dbReference type="EMBL" id="QVME01000002">
    <property type="protein sequence ID" value="RGE68776.1"/>
    <property type="molecule type" value="Genomic_DNA"/>
</dbReference>
<gene>
    <name evidence="1" type="ORF">DXC40_05635</name>
</gene>